<sequence length="133" mass="14831">MGRFRWMLCRHVRWHQYGTDETAAMNAAIEGRGARTHSLHTHTHTQGGRLHAHTEAKMWHKRGEAVCGLSEAPGMVRSQEKKTKLVAGTSMVALSFATCAIDGNRFDILLNSFGHPSFNVNFCRANQSISLLI</sequence>
<protein>
    <submittedName>
        <fullName evidence="1">Uncharacterized protein</fullName>
    </submittedName>
</protein>
<comment type="caution">
    <text evidence="1">The sequence shown here is derived from an EMBL/GenBank/DDBJ whole genome shotgun (WGS) entry which is preliminary data.</text>
</comment>
<proteinExistence type="predicted"/>
<name>A0ABQ9ZG18_9CRUS</name>
<keyword evidence="2" id="KW-1185">Reference proteome</keyword>
<organism evidence="1 2">
    <name type="scientific">Daphnia magna</name>
    <dbReference type="NCBI Taxonomy" id="35525"/>
    <lineage>
        <taxon>Eukaryota</taxon>
        <taxon>Metazoa</taxon>
        <taxon>Ecdysozoa</taxon>
        <taxon>Arthropoda</taxon>
        <taxon>Crustacea</taxon>
        <taxon>Branchiopoda</taxon>
        <taxon>Diplostraca</taxon>
        <taxon>Cladocera</taxon>
        <taxon>Anomopoda</taxon>
        <taxon>Daphniidae</taxon>
        <taxon>Daphnia</taxon>
    </lineage>
</organism>
<evidence type="ECO:0000313" key="2">
    <source>
        <dbReference type="Proteomes" id="UP001234178"/>
    </source>
</evidence>
<evidence type="ECO:0000313" key="1">
    <source>
        <dbReference type="EMBL" id="KAK4011880.1"/>
    </source>
</evidence>
<accession>A0ABQ9ZG18</accession>
<gene>
    <name evidence="1" type="ORF">OUZ56_020989</name>
</gene>
<dbReference type="Proteomes" id="UP001234178">
    <property type="component" value="Unassembled WGS sequence"/>
</dbReference>
<dbReference type="EMBL" id="JAOYFB010000003">
    <property type="protein sequence ID" value="KAK4011880.1"/>
    <property type="molecule type" value="Genomic_DNA"/>
</dbReference>
<reference evidence="1 2" key="1">
    <citation type="journal article" date="2023" name="Nucleic Acids Res.">
        <title>The hologenome of Daphnia magna reveals possible DNA methylation and microbiome-mediated evolution of the host genome.</title>
        <authorList>
            <person name="Chaturvedi A."/>
            <person name="Li X."/>
            <person name="Dhandapani V."/>
            <person name="Marshall H."/>
            <person name="Kissane S."/>
            <person name="Cuenca-Cambronero M."/>
            <person name="Asole G."/>
            <person name="Calvet F."/>
            <person name="Ruiz-Romero M."/>
            <person name="Marangio P."/>
            <person name="Guigo R."/>
            <person name="Rago D."/>
            <person name="Mirbahai L."/>
            <person name="Eastwood N."/>
            <person name="Colbourne J.K."/>
            <person name="Zhou J."/>
            <person name="Mallon E."/>
            <person name="Orsini L."/>
        </authorList>
    </citation>
    <scope>NUCLEOTIDE SEQUENCE [LARGE SCALE GENOMIC DNA]</scope>
    <source>
        <strain evidence="1">LRV0_1</strain>
    </source>
</reference>